<evidence type="ECO:0000256" key="9">
    <source>
        <dbReference type="PROSITE-ProRule" id="PRU00104"/>
    </source>
</evidence>
<dbReference type="FunFam" id="3.30.2410.10:FF:000007">
    <property type="entry name" value="Putative E3 ubiquitin-protein ligase HECTD1"/>
    <property type="match status" value="1"/>
</dbReference>
<protein>
    <recommendedName>
        <fullName evidence="10">E3 ubiquitin-protein ligase</fullName>
        <ecNumber evidence="10">2.3.2.26</ecNumber>
    </recommendedName>
</protein>
<keyword evidence="15" id="KW-1185">Reference proteome</keyword>
<evidence type="ECO:0000256" key="2">
    <source>
        <dbReference type="ARBA" id="ARBA00004906"/>
    </source>
</evidence>
<keyword evidence="6 9" id="KW-0833">Ubl conjugation pathway</keyword>
<evidence type="ECO:0000256" key="10">
    <source>
        <dbReference type="RuleBase" id="RU369009"/>
    </source>
</evidence>
<evidence type="ECO:0000256" key="3">
    <source>
        <dbReference type="ARBA" id="ARBA00006331"/>
    </source>
</evidence>
<dbReference type="GO" id="GO:0016607">
    <property type="term" value="C:nuclear speck"/>
    <property type="evidence" value="ECO:0007669"/>
    <property type="project" value="TreeGrafter"/>
</dbReference>
<dbReference type="Proteomes" id="UP000691718">
    <property type="component" value="Unassembled WGS sequence"/>
</dbReference>
<evidence type="ECO:0000313" key="14">
    <source>
        <dbReference type="EMBL" id="CAG4971354.1"/>
    </source>
</evidence>
<dbReference type="Pfam" id="PF12796">
    <property type="entry name" value="Ank_2"/>
    <property type="match status" value="1"/>
</dbReference>
<dbReference type="PROSITE" id="PS50237">
    <property type="entry name" value="HECT"/>
    <property type="match status" value="1"/>
</dbReference>
<keyword evidence="5" id="KW-0677">Repeat</keyword>
<evidence type="ECO:0000256" key="8">
    <source>
        <dbReference type="PROSITE-ProRule" id="PRU00023"/>
    </source>
</evidence>
<feature type="region of interest" description="Disordered" evidence="11">
    <location>
        <begin position="323"/>
        <end position="350"/>
    </location>
</feature>
<dbReference type="InterPro" id="IPR010606">
    <property type="entry name" value="Mib_Herc2"/>
</dbReference>
<keyword evidence="7 8" id="KW-0040">ANK repeat</keyword>
<dbReference type="PROSITE" id="PS50088">
    <property type="entry name" value="ANK_REPEAT"/>
    <property type="match status" value="2"/>
</dbReference>
<dbReference type="InterPro" id="IPR012919">
    <property type="entry name" value="SUN_dom"/>
</dbReference>
<dbReference type="GO" id="GO:0043161">
    <property type="term" value="P:proteasome-mediated ubiquitin-dependent protein catabolic process"/>
    <property type="evidence" value="ECO:0007669"/>
    <property type="project" value="TreeGrafter"/>
</dbReference>
<dbReference type="PANTHER" id="PTHR45670">
    <property type="entry name" value="E3 UBIQUITIN-PROTEIN LIGASE TRIP12"/>
    <property type="match status" value="1"/>
</dbReference>
<evidence type="ECO:0000256" key="6">
    <source>
        <dbReference type="ARBA" id="ARBA00022786"/>
    </source>
</evidence>
<dbReference type="InterPro" id="IPR002110">
    <property type="entry name" value="Ankyrin_rpt"/>
</dbReference>
<evidence type="ECO:0000256" key="5">
    <source>
        <dbReference type="ARBA" id="ARBA00022737"/>
    </source>
</evidence>
<reference evidence="14" key="1">
    <citation type="submission" date="2021-04" db="EMBL/GenBank/DDBJ databases">
        <authorList>
            <person name="Tunstrom K."/>
        </authorList>
    </citation>
    <scope>NUCLEOTIDE SEQUENCE</scope>
</reference>
<dbReference type="InterPro" id="IPR045322">
    <property type="entry name" value="HECTD1/TRIP12-like"/>
</dbReference>
<dbReference type="InterPro" id="IPR000569">
    <property type="entry name" value="HECT_dom"/>
</dbReference>
<accession>A0A8S3WNK1</accession>
<dbReference type="EMBL" id="CAJQZP010000610">
    <property type="protein sequence ID" value="CAG4971354.1"/>
    <property type="molecule type" value="Genomic_DNA"/>
</dbReference>
<feature type="domain" description="HECT" evidence="12">
    <location>
        <begin position="2281"/>
        <end position="2667"/>
    </location>
</feature>
<keyword evidence="4 10" id="KW-0808">Transferase</keyword>
<comment type="similarity">
    <text evidence="3 10">Belongs to the UPL family. K-HECT subfamily.</text>
</comment>
<dbReference type="EC" id="2.3.2.26" evidence="10"/>
<feature type="region of interest" description="Disordered" evidence="11">
    <location>
        <begin position="1601"/>
        <end position="1658"/>
    </location>
</feature>
<dbReference type="Pfam" id="PF06701">
    <property type="entry name" value="MIB_HERC2"/>
    <property type="match status" value="1"/>
</dbReference>
<dbReference type="SMART" id="SM00119">
    <property type="entry name" value="HECTc"/>
    <property type="match status" value="1"/>
</dbReference>
<feature type="active site" description="Glycyl thioester intermediate" evidence="9">
    <location>
        <position position="2636"/>
    </location>
</feature>
<dbReference type="FunFam" id="1.25.10.10:FF:000051">
    <property type="entry name" value="E3 ubiquitin-protein ligase HECTD1 isoform X1"/>
    <property type="match status" value="1"/>
</dbReference>
<comment type="caution">
    <text evidence="14">The sequence shown here is derived from an EMBL/GenBank/DDBJ whole genome shotgun (WGS) entry which is preliminary data.</text>
</comment>
<evidence type="ECO:0000259" key="13">
    <source>
        <dbReference type="PROSITE" id="PS51416"/>
    </source>
</evidence>
<comment type="pathway">
    <text evidence="2 10">Protein modification; protein ubiquitination.</text>
</comment>
<feature type="repeat" description="ANK" evidence="8">
    <location>
        <begin position="383"/>
        <end position="415"/>
    </location>
</feature>
<dbReference type="PANTHER" id="PTHR45670:SF1">
    <property type="entry name" value="E3 UBIQUITIN-PROTEIN LIGASE HECTD1"/>
    <property type="match status" value="1"/>
</dbReference>
<evidence type="ECO:0000256" key="1">
    <source>
        <dbReference type="ARBA" id="ARBA00000885"/>
    </source>
</evidence>
<dbReference type="CDD" id="cd00078">
    <property type="entry name" value="HECTc"/>
    <property type="match status" value="1"/>
</dbReference>
<sequence length="2667" mass="289040">MAEVDPETLLEWLLTGQGDERDMQLIALEQLCMLLLMSDNVDRCFESCPPRTFLPALCKIFLDECAPDNVLEVTARAITYYLDVSAECTRRIVAIEGAIKAICSRLLTVDPNNRTSKDLAEQCIKVLELVCTREAGAVWEGGGLPAVLHFITHYGMSVHKDTLHSAMAVVSRVCGKMEPGDERVGDAVSSLSTLLRHSDARVADAALRCFASLADRFARAHADPAPLAEHGLIEELVRRLGSTENSDDKCLVPSVSTTVSLLSTLCRGSAQITHDLVRLDLCTAIEKAVQADERWCLECMRLVDLLLVLLCEGRHAIQTSSRTCNSVTGSSSGASGEGSSTGSGTRGDKSHRQLIDCIRGKDTDALLAAVSSGAVDVNFTDDVGQTLLNWAAAFGTREMVEFLCEKGADVNRGQRSSSLHYAACFGRPAIAKVLLRYGANADLRDEDGKTPLDKARERHDQGHREVAAILQCPGEWLVVSNHSSPASSNEDDFPDTGDKEMAAVYLERLVPVFCARYLGAGGAGVRRACLSLVRKMVHCAPAPRLRALSAPRTAALLTHLVANVLDNQVPYRHSPTPLTHCTHTVALDEALLAHAALLTNLVANVLDNQVPYRHSPTPLTHCTHTGALDEALLAHAALLTHLVANVLDNQVPYRHSPTPLTHCTHTGALDEALLAHAALLTHLVANVLDNHVPYRHSPTPLTHCIHTGALDEALLAHAALLTHLVANVLDNHVPYRHSPTPLTHCTHTGALDEALLAHVALLTHLVANVLDNHVPYRHSPTPLTHCTHTGALDKALLGKLRCSRTSTTRVYLEGEGLHYYVHDDDDGHLIVLGIAEELMVKAADIYLEQFARLGVFSKVEALAAVPADQLTTDGETVIAADGGGGAGAGEDASWLASGAAYSWGEWSLCRGRDALYVWSDTAALELSTGSNGWFRFLLDGKLATMYSSGSPEHQTDNTENRGEFIDKLQRARASVKNSIPQPILSKPGPAKLVLGNWTLSCKKEKELLIHNTDGQQQTTILRDDLPGFIFESNRGTKHTFTAETFLGPELASGWVDRRPVATNNGNTSQNRSRFSAKTEAQKTQVSERARALYARHLSSAATRQPRAPVARLRALLARLQRLAARPAGDWQQELRDSLNQLTELLCGEELLSAYELQSSGLAPALLQVLSPQPNEGSGSAGGVGSAGGAWERVVREWLSVSEGRAGAGRAARRVAVLESVERLPVLAPAADAPVPAAGSLHHLAKRIRLRVERASEDSAEDNATSNSNNAGRSLKVEALTTVRQLERFLAKSVARQWYDMDRSTFTFVQKIKAEAPITFTYDHDFDENGVLYFIGSNAGTSEWVNPGAHGLVSVWSSDGRQLPYGRAEDALSRSPEPLNVHTNDDRRAFIALDLGLHIVPSAYTLRHARGYGRSALRNWLFQMSADGVAWSTLAAHSDEQALQEPGSTATWRLRADTSYRYLRVQQNGKNASGQSHYLSLSGLELYGKVVSVVESPPRQCGGGASCGVAVVGAGAGAGAGGARSRRWSRGARALCVGARVLRGPDWKWRDQDGSQPAMGTVTSDLHNGWVDVRWDHGGRNSYRMGAEGKFDLKVVSGGAGAGNAGAGSTAGAGRKSHSTPSLPDATAVDHQVSVASTEQAASADNISSEEMTSNMTRPRIHATEDVSAINNSTHHINTDLATIVESLTLGAEGNNCLADLGSASFANMEMGPASITDITKPYPAKEPLPEANIQEESEAQSNDDDAVRNSTNALLSSELLPLPAMLHTLRNNANRLRIQCEDSESGEGQFSDHKKDNQASGTGTMSASEPDLTQQCGQGAAAARLLESLGVARGAARAPAAPRSARHNHSAGLFPSLVRLALSSNFPGGLLSAAQSYPSLAPNAQNALTLSLTSTSSESEQVSLEDFLESCRAPALLTELEDDEEADDALDSDKENDPTYQEVSRNLLSLMEEEALEAVRGGGGSRSRKPWDEDFVLKRQFSALIPAFDPRPGRTNLNQTVDLDIPLNDDSDVEDSAVEVNGNVVNESNSNNNNANTISSNTTNTASRLPGLRLVLSSGGVSLPLDRPSWTLYRAVLALNAKLPAHDTHRDTTYTLTYKEIEGTDTFASSSDSEDDEPCDPERGVACCEGAEGDMVTCCVRALRRLRSVAPELPPAAFLSTKLTNKLHQQLQDPLTLAAGAAPHWCQQLNDWCPFLFPLETRQMFFACTAFGTSRTIVWLQAQRDRALDRQRAGNTVSPRRAEIEATEFRTGRLRHERVRIPRQPNLLRSAMQVMRVHAGRKSVLEVEFAGEEGTGLGPTLEFYALVAAELQRADLAMWLQDAPAHPPAARAASPLPLHEVEKPPGYYVTHAGGLFPAPLPQDSPICDKVCKYFWFLGVFLAKVLQDGRLVDLPLSEPFLRLMCGEELTSEHLKEIDPIRHRFLEKVLLAADEYDVIMSDSSLDESERQRRVQEITVEGATFEQLALSMTHIAANTDPAVAVQPLCDSGEHIEVGAWNARTYAESSARWAVRSGVRRQAGAFRSGFGAVFPPRRLRAFSPAELRLLLCGERGVDWTRDHLLQYTEPKLGYTRDSPGFLRLVEVLVEMSVRERKAFLQFATGCSSLPPGGLANLHPRLTVVRKVDAGDGSYPSVNTCVHYLKLPEYSCKEVLRERLLAATNERGFHLN</sequence>
<dbReference type="SMART" id="SM00248">
    <property type="entry name" value="ANK"/>
    <property type="match status" value="3"/>
</dbReference>
<comment type="catalytic activity">
    <reaction evidence="1 10">
        <text>S-ubiquitinyl-[E2 ubiquitin-conjugating enzyme]-L-cysteine + [acceptor protein]-L-lysine = [E2 ubiquitin-conjugating enzyme]-L-cysteine + N(6)-ubiquitinyl-[acceptor protein]-L-lysine.</text>
        <dbReference type="EC" id="2.3.2.26"/>
    </reaction>
</comment>
<comment type="function">
    <text evidence="10">E3 ubiquitin-protein ligase which accepts ubiquitin from an E2 ubiquitin-conjugating enzyme in the form of a thioester and then directly transfers the ubiquitin to targeted substrates.</text>
</comment>
<organism evidence="14 15">
    <name type="scientific">Parnassius apollo</name>
    <name type="common">Apollo butterfly</name>
    <name type="synonym">Papilio apollo</name>
    <dbReference type="NCBI Taxonomy" id="110799"/>
    <lineage>
        <taxon>Eukaryota</taxon>
        <taxon>Metazoa</taxon>
        <taxon>Ecdysozoa</taxon>
        <taxon>Arthropoda</taxon>
        <taxon>Hexapoda</taxon>
        <taxon>Insecta</taxon>
        <taxon>Pterygota</taxon>
        <taxon>Neoptera</taxon>
        <taxon>Endopterygota</taxon>
        <taxon>Lepidoptera</taxon>
        <taxon>Glossata</taxon>
        <taxon>Ditrysia</taxon>
        <taxon>Papilionoidea</taxon>
        <taxon>Papilionidae</taxon>
        <taxon>Parnassiinae</taxon>
        <taxon>Parnassini</taxon>
        <taxon>Parnassius</taxon>
        <taxon>Parnassius</taxon>
    </lineage>
</organism>
<dbReference type="OrthoDB" id="412600at2759"/>
<dbReference type="Pfam" id="PF07738">
    <property type="entry name" value="Sad1_UNC"/>
    <property type="match status" value="1"/>
</dbReference>
<feature type="compositionally biased region" description="Polar residues" evidence="11">
    <location>
        <begin position="1798"/>
        <end position="1817"/>
    </location>
</feature>
<feature type="compositionally biased region" description="Acidic residues" evidence="11">
    <location>
        <begin position="1919"/>
        <end position="1930"/>
    </location>
</feature>
<dbReference type="GO" id="GO:0061630">
    <property type="term" value="F:ubiquitin protein ligase activity"/>
    <property type="evidence" value="ECO:0007669"/>
    <property type="project" value="UniProtKB-UniRule"/>
</dbReference>
<proteinExistence type="inferred from homology"/>
<evidence type="ECO:0000313" key="15">
    <source>
        <dbReference type="Proteomes" id="UP000691718"/>
    </source>
</evidence>
<feature type="domain" description="MIB/HERC2" evidence="13">
    <location>
        <begin position="1526"/>
        <end position="1598"/>
    </location>
</feature>
<feature type="compositionally biased region" description="Polar residues" evidence="11">
    <location>
        <begin position="1633"/>
        <end position="1656"/>
    </location>
</feature>
<gene>
    <name evidence="14" type="ORF">PAPOLLO_LOCUS8401</name>
</gene>
<feature type="compositionally biased region" description="Gly residues" evidence="11">
    <location>
        <begin position="1601"/>
        <end position="1610"/>
    </location>
</feature>
<feature type="region of interest" description="Disordered" evidence="11">
    <location>
        <begin position="1781"/>
        <end position="1819"/>
    </location>
</feature>
<evidence type="ECO:0000256" key="11">
    <source>
        <dbReference type="SAM" id="MobiDB-lite"/>
    </source>
</evidence>
<dbReference type="PROSITE" id="PS50297">
    <property type="entry name" value="ANK_REP_REGION"/>
    <property type="match status" value="2"/>
</dbReference>
<feature type="region of interest" description="Disordered" evidence="11">
    <location>
        <begin position="1919"/>
        <end position="1940"/>
    </location>
</feature>
<evidence type="ECO:0000259" key="12">
    <source>
        <dbReference type="PROSITE" id="PS50237"/>
    </source>
</evidence>
<evidence type="ECO:0000256" key="4">
    <source>
        <dbReference type="ARBA" id="ARBA00022679"/>
    </source>
</evidence>
<dbReference type="GO" id="GO:0046872">
    <property type="term" value="F:metal ion binding"/>
    <property type="evidence" value="ECO:0007669"/>
    <property type="project" value="InterPro"/>
</dbReference>
<feature type="compositionally biased region" description="Gly residues" evidence="11">
    <location>
        <begin position="335"/>
        <end position="345"/>
    </location>
</feature>
<evidence type="ECO:0000256" key="7">
    <source>
        <dbReference type="ARBA" id="ARBA00023043"/>
    </source>
</evidence>
<name>A0A8S3WNK1_PARAO</name>
<dbReference type="GO" id="GO:0070534">
    <property type="term" value="P:protein K63-linked ubiquitination"/>
    <property type="evidence" value="ECO:0007669"/>
    <property type="project" value="TreeGrafter"/>
</dbReference>
<dbReference type="PROSITE" id="PS51416">
    <property type="entry name" value="MIB_HERC2"/>
    <property type="match status" value="1"/>
</dbReference>
<dbReference type="Pfam" id="PF00632">
    <property type="entry name" value="HECT"/>
    <property type="match status" value="1"/>
</dbReference>
<feature type="repeat" description="ANK" evidence="8">
    <location>
        <begin position="414"/>
        <end position="446"/>
    </location>
</feature>